<comment type="caution">
    <text evidence="14">The sequence shown here is derived from an EMBL/GenBank/DDBJ whole genome shotgun (WGS) entry which is preliminary data.</text>
</comment>
<dbReference type="OMA" id="FQVLNHK"/>
<evidence type="ECO:0000256" key="7">
    <source>
        <dbReference type="ARBA" id="ARBA00022824"/>
    </source>
</evidence>
<keyword evidence="10" id="KW-0325">Glycoprotein</keyword>
<evidence type="ECO:0000256" key="10">
    <source>
        <dbReference type="ARBA" id="ARBA00023180"/>
    </source>
</evidence>
<feature type="signal peptide" evidence="12">
    <location>
        <begin position="1"/>
        <end position="18"/>
    </location>
</feature>
<accession>M3HGL5</accession>
<dbReference type="OrthoDB" id="28092at2759"/>
<keyword evidence="6 12" id="KW-0732">Signal</keyword>
<evidence type="ECO:0000259" key="13">
    <source>
        <dbReference type="Pfam" id="PF07774"/>
    </source>
</evidence>
<dbReference type="GO" id="GO:0034975">
    <property type="term" value="P:protein folding in endoplasmic reticulum"/>
    <property type="evidence" value="ECO:0007669"/>
    <property type="project" value="TreeGrafter"/>
</dbReference>
<proteinExistence type="inferred from homology"/>
<feature type="domain" description="ER membrane protein complex subunit 1 C-terminal" evidence="13">
    <location>
        <begin position="642"/>
        <end position="850"/>
    </location>
</feature>
<dbReference type="InterPro" id="IPR011047">
    <property type="entry name" value="Quinoprotein_ADH-like_sf"/>
</dbReference>
<keyword evidence="8 11" id="KW-1133">Transmembrane helix</keyword>
<reference evidence="14 15" key="1">
    <citation type="submission" date="2013-02" db="EMBL/GenBank/DDBJ databases">
        <title>Genome sequence of Candida maltosa Xu316, a potential industrial strain for xylitol and ethanol production.</title>
        <authorList>
            <person name="Yu J."/>
            <person name="Wang Q."/>
            <person name="Geng X."/>
            <person name="Bao W."/>
            <person name="He P."/>
            <person name="Cai J."/>
        </authorList>
    </citation>
    <scope>NUCLEOTIDE SEQUENCE [LARGE SCALE GENOMIC DNA]</scope>
    <source>
        <strain evidence="15">Xu316</strain>
    </source>
</reference>
<keyword evidence="5 11" id="KW-0812">Transmembrane</keyword>
<dbReference type="PANTHER" id="PTHR21573">
    <property type="entry name" value="ER MEMBRANE PROTEIN COMPLEX SUBUNIT 1"/>
    <property type="match status" value="1"/>
</dbReference>
<evidence type="ECO:0000256" key="9">
    <source>
        <dbReference type="ARBA" id="ARBA00023136"/>
    </source>
</evidence>
<keyword evidence="7" id="KW-0256">Endoplasmic reticulum</keyword>
<feature type="chain" id="PRO_5004034145" description="ER membrane protein complex subunit 1" evidence="12">
    <location>
        <begin position="19"/>
        <end position="854"/>
    </location>
</feature>
<keyword evidence="9 11" id="KW-0472">Membrane</keyword>
<evidence type="ECO:0000256" key="1">
    <source>
        <dbReference type="ARBA" id="ARBA00004115"/>
    </source>
</evidence>
<dbReference type="STRING" id="1245528.M3HGL5"/>
<evidence type="ECO:0000256" key="5">
    <source>
        <dbReference type="ARBA" id="ARBA00022692"/>
    </source>
</evidence>
<comment type="subunit">
    <text evidence="3">Component of the ER membrane protein complex (EMC).</text>
</comment>
<dbReference type="InterPro" id="IPR011678">
    <property type="entry name" value="EMC1_C"/>
</dbReference>
<dbReference type="GO" id="GO:0072546">
    <property type="term" value="C:EMC complex"/>
    <property type="evidence" value="ECO:0007669"/>
    <property type="project" value="InterPro"/>
</dbReference>
<sequence length="854" mass="96744">MFTSVWLIISSLLYLANAVLVDDAFSSRESINYLYGTPLQNLSLLKNNILIGTNANNQLLGIDVLNQNSIVWKIDLNKKELLTTQDKVYSYSNSDDEIYSIDSTGALDIIELGSSLPKKIIDATFGVFIIDSENTLKYYNDGGNVVSIQSDTSFVRVDNNHGYIYVIINDKKLLKLSKTGKVLYTVDLAVGSIKEFKSGIILTENDQIFKFDEHGKSFKRVENDSFKNLAVIDANVLYSTLPESIQLISIKDNSVSLTDTLKIKPNSSIELFSTPLNKFLIISHQNTKQVYDLTDFIETKDSKSIKSFVYKLNGDFPFNFVSVDGNQLNLISIDDSLNGDIFSLFDGSHIATVEPQYHQYYSKSGKYLIIDEPESEILKHELQSILQEGESKFILSNWLHRVTRHLSELGKFVTSFDYKNLFSSEDAIKFVKLIVFYDEDHEKIVAVRSNDFGLAWELPFKDDLITLKQTGDETVTFLFKSKIIDIDTSSGKIVSERPNDGHVDVIQVKDALAFENNNGFVLTDKVDTNTFYRKVIGDNELVGYFIPSGLTQSKKTWNFKFDDPIVALKNAPFDSVTSSLGTPLADKSVLYKYLNPNTISVLTYGDSFKFYLIDGITGNLLTTFTHDSNEKVDPESINLIMDDNWIIYSYFTTEPKLEQRINVIDLFDSKYTTPTDNKKSSTEIGKVSTKSFIYPERILKLKSTQSLHGITLKSIIALTESGNLIEIPKFILNSRRPEHEVKAEDYANDFRVVPYDPIVAKTNFQVLNHKYQLKNSGEILIKPTLFESTAVVCFFNSENQYCGLIQPSNSFDLLNKGFDRVKLSITIAILLVAYIVSKPYVFNKKLNAQWLDRK</sequence>
<evidence type="ECO:0000256" key="3">
    <source>
        <dbReference type="ARBA" id="ARBA00011276"/>
    </source>
</evidence>
<dbReference type="HOGENOM" id="CLU_320547_0_0_1"/>
<evidence type="ECO:0000256" key="4">
    <source>
        <dbReference type="ARBA" id="ARBA00020824"/>
    </source>
</evidence>
<gene>
    <name evidence="14" type="ORF">G210_3344</name>
</gene>
<organism evidence="14 15">
    <name type="scientific">Candida maltosa (strain Xu316)</name>
    <name type="common">Yeast</name>
    <dbReference type="NCBI Taxonomy" id="1245528"/>
    <lineage>
        <taxon>Eukaryota</taxon>
        <taxon>Fungi</taxon>
        <taxon>Dikarya</taxon>
        <taxon>Ascomycota</taxon>
        <taxon>Saccharomycotina</taxon>
        <taxon>Pichiomycetes</taxon>
        <taxon>Debaryomycetaceae</taxon>
        <taxon>Candida/Lodderomyces clade</taxon>
        <taxon>Candida</taxon>
    </lineage>
</organism>
<comment type="subcellular location">
    <subcellularLocation>
        <location evidence="1">Endoplasmic reticulum membrane</location>
        <topology evidence="1">Single-pass type I membrane protein</topology>
    </subcellularLocation>
</comment>
<evidence type="ECO:0000256" key="11">
    <source>
        <dbReference type="SAM" id="Phobius"/>
    </source>
</evidence>
<dbReference type="SUPFAM" id="SSF50998">
    <property type="entry name" value="Quinoprotein alcohol dehydrogenase-like"/>
    <property type="match status" value="1"/>
</dbReference>
<evidence type="ECO:0000313" key="14">
    <source>
        <dbReference type="EMBL" id="EMG46412.1"/>
    </source>
</evidence>
<dbReference type="EMBL" id="AOGT01002018">
    <property type="protein sequence ID" value="EMG46412.1"/>
    <property type="molecule type" value="Genomic_DNA"/>
</dbReference>
<dbReference type="AlphaFoldDB" id="M3HGL5"/>
<evidence type="ECO:0000256" key="6">
    <source>
        <dbReference type="ARBA" id="ARBA00022729"/>
    </source>
</evidence>
<evidence type="ECO:0000256" key="8">
    <source>
        <dbReference type="ARBA" id="ARBA00022989"/>
    </source>
</evidence>
<evidence type="ECO:0000313" key="15">
    <source>
        <dbReference type="Proteomes" id="UP000011777"/>
    </source>
</evidence>
<dbReference type="PANTHER" id="PTHR21573:SF0">
    <property type="entry name" value="ER MEMBRANE PROTEIN COMPLEX SUBUNIT 1"/>
    <property type="match status" value="1"/>
</dbReference>
<dbReference type="Pfam" id="PF07774">
    <property type="entry name" value="EMC1_C"/>
    <property type="match status" value="1"/>
</dbReference>
<evidence type="ECO:0000256" key="2">
    <source>
        <dbReference type="ARBA" id="ARBA00007904"/>
    </source>
</evidence>
<name>M3HGL5_CANMX</name>
<dbReference type="eggNOG" id="KOG2103">
    <property type="taxonomic scope" value="Eukaryota"/>
</dbReference>
<dbReference type="Proteomes" id="UP000011777">
    <property type="component" value="Unassembled WGS sequence"/>
</dbReference>
<evidence type="ECO:0000256" key="12">
    <source>
        <dbReference type="SAM" id="SignalP"/>
    </source>
</evidence>
<feature type="transmembrane region" description="Helical" evidence="11">
    <location>
        <begin position="823"/>
        <end position="841"/>
    </location>
</feature>
<protein>
    <recommendedName>
        <fullName evidence="4">ER membrane protein complex subunit 1</fullName>
    </recommendedName>
</protein>
<keyword evidence="15" id="KW-1185">Reference proteome</keyword>
<comment type="similarity">
    <text evidence="2">Belongs to the EMC1 family.</text>
</comment>
<dbReference type="InterPro" id="IPR026895">
    <property type="entry name" value="EMC1"/>
</dbReference>